<dbReference type="RefSeq" id="WP_271429955.1">
    <property type="nucleotide sequence ID" value="NZ_JAQIPB010000011.1"/>
</dbReference>
<dbReference type="PANTHER" id="PTHR35271:SF1">
    <property type="entry name" value="ABC TRANSPORTER, SUBSTRATE-BINDING LIPOPROTEIN"/>
    <property type="match status" value="1"/>
</dbReference>
<gene>
    <name evidence="1" type="ORF">PGB34_20425</name>
</gene>
<dbReference type="EMBL" id="JAQIPB010000011">
    <property type="protein sequence ID" value="MDA7418746.1"/>
    <property type="molecule type" value="Genomic_DNA"/>
</dbReference>
<name>A0AAE3T271_9BURK</name>
<comment type="caution">
    <text evidence="1">The sequence shown here is derived from an EMBL/GenBank/DDBJ whole genome shotgun (WGS) entry which is preliminary data.</text>
</comment>
<dbReference type="Gene3D" id="3.40.50.2300">
    <property type="match status" value="1"/>
</dbReference>
<keyword evidence="2" id="KW-1185">Reference proteome</keyword>
<dbReference type="AlphaFoldDB" id="A0AAE3T271"/>
<evidence type="ECO:0000313" key="2">
    <source>
        <dbReference type="Proteomes" id="UP001212602"/>
    </source>
</evidence>
<dbReference type="InterPro" id="IPR007487">
    <property type="entry name" value="ABC_transpt-TYRBP-like"/>
</dbReference>
<dbReference type="Pfam" id="PF04392">
    <property type="entry name" value="ABC_sub_bind"/>
    <property type="match status" value="1"/>
</dbReference>
<dbReference type="Proteomes" id="UP001212602">
    <property type="component" value="Unassembled WGS sequence"/>
</dbReference>
<sequence length="326" mass="33756">MTLAQSLSRDGGRAGPGRRLLCVALLWLLLAAASTAWAVEWRMLPAPTQAAPASPAQAEFLQALLSGASSETSSITAGVRTRSLRLAGDDPVALAVGPEAARAALDAAPREPLLLALLSHQESQALPRTGPDARVAVLLREPSAADQLALIDALLPERRRLGVVVTADSAALLQALRRATEQDGRGWELQVETASDPLALGAALRNLLPRSDVLLVLPDAIGNSQPATLAVLRAAAAAGVPVIGPHEGFVRSGALAALVLAPARLAQQAQALGERLQGRRAGGQPLVEWAAPAAVRINPHVARSLDLRLPSDQALAERLGLPVQGS</sequence>
<accession>A0AAE3T271</accession>
<dbReference type="PANTHER" id="PTHR35271">
    <property type="entry name" value="ABC TRANSPORTER, SUBSTRATE-BINDING LIPOPROTEIN-RELATED"/>
    <property type="match status" value="1"/>
</dbReference>
<evidence type="ECO:0000313" key="1">
    <source>
        <dbReference type="EMBL" id="MDA7418746.1"/>
    </source>
</evidence>
<reference evidence="1" key="1">
    <citation type="submission" date="2023-01" db="EMBL/GenBank/DDBJ databases">
        <title>Xenophilus mangrovi sp. nov., isolated from soil of Mangrove nature reserve.</title>
        <authorList>
            <person name="Xu S."/>
            <person name="Liu Z."/>
            <person name="Xu Y."/>
        </authorList>
    </citation>
    <scope>NUCLEOTIDE SEQUENCE</scope>
    <source>
        <strain evidence="1">YW8</strain>
    </source>
</reference>
<proteinExistence type="predicted"/>
<organism evidence="1 2">
    <name type="scientific">Xenophilus arseniciresistens</name>
    <dbReference type="NCBI Taxonomy" id="1283306"/>
    <lineage>
        <taxon>Bacteria</taxon>
        <taxon>Pseudomonadati</taxon>
        <taxon>Pseudomonadota</taxon>
        <taxon>Betaproteobacteria</taxon>
        <taxon>Burkholderiales</taxon>
        <taxon>Comamonadaceae</taxon>
        <taxon>Xenophilus</taxon>
    </lineage>
</organism>
<protein>
    <submittedName>
        <fullName evidence="1">ABC transporter substrate binding protein</fullName>
    </submittedName>
</protein>